<dbReference type="Pfam" id="PF08448">
    <property type="entry name" value="PAS_4"/>
    <property type="match status" value="1"/>
</dbReference>
<evidence type="ECO:0000256" key="7">
    <source>
        <dbReference type="ARBA" id="ARBA00022801"/>
    </source>
</evidence>
<name>A0A7W7WEV9_9ACTN</name>
<evidence type="ECO:0000256" key="9">
    <source>
        <dbReference type="ARBA" id="ARBA00022842"/>
    </source>
</evidence>
<keyword evidence="7" id="KW-0378">Hydrolase</keyword>
<dbReference type="SMART" id="SM00091">
    <property type="entry name" value="PAS"/>
    <property type="match status" value="2"/>
</dbReference>
<dbReference type="Pfam" id="PF08447">
    <property type="entry name" value="PAS_3"/>
    <property type="match status" value="1"/>
</dbReference>
<dbReference type="GO" id="GO:0046872">
    <property type="term" value="F:metal ion binding"/>
    <property type="evidence" value="ECO:0007669"/>
    <property type="project" value="UniProtKB-KW"/>
</dbReference>
<comment type="caution">
    <text evidence="18">The sequence shown here is derived from an EMBL/GenBank/DDBJ whole genome shotgun (WGS) entry which is preliminary data.</text>
</comment>
<dbReference type="InterPro" id="IPR035965">
    <property type="entry name" value="PAS-like_dom_sf"/>
</dbReference>
<evidence type="ECO:0000259" key="17">
    <source>
        <dbReference type="SMART" id="SM00331"/>
    </source>
</evidence>
<feature type="domain" description="PPM-type phosphatase" evidence="17">
    <location>
        <begin position="462"/>
        <end position="679"/>
    </location>
</feature>
<evidence type="ECO:0000256" key="1">
    <source>
        <dbReference type="ARBA" id="ARBA00013081"/>
    </source>
</evidence>
<dbReference type="GO" id="GO:0004722">
    <property type="term" value="F:protein serine/threonine phosphatase activity"/>
    <property type="evidence" value="ECO:0007669"/>
    <property type="project" value="UniProtKB-EC"/>
</dbReference>
<dbReference type="Gene3D" id="3.30.450.40">
    <property type="match status" value="1"/>
</dbReference>
<dbReference type="InterPro" id="IPR052016">
    <property type="entry name" value="Bact_Sigma-Reg"/>
</dbReference>
<proteinExistence type="predicted"/>
<dbReference type="InterPro" id="IPR013655">
    <property type="entry name" value="PAS_fold_3"/>
</dbReference>
<dbReference type="Gene3D" id="3.30.450.20">
    <property type="entry name" value="PAS domain"/>
    <property type="match status" value="2"/>
</dbReference>
<organism evidence="18 19">
    <name type="scientific">Streptosporangium album</name>
    <dbReference type="NCBI Taxonomy" id="47479"/>
    <lineage>
        <taxon>Bacteria</taxon>
        <taxon>Bacillati</taxon>
        <taxon>Actinomycetota</taxon>
        <taxon>Actinomycetes</taxon>
        <taxon>Streptosporangiales</taxon>
        <taxon>Streptosporangiaceae</taxon>
        <taxon>Streptosporangium</taxon>
    </lineage>
</organism>
<dbReference type="EC" id="3.1.3.16" evidence="1"/>
<evidence type="ECO:0000256" key="13">
    <source>
        <dbReference type="ARBA" id="ARBA00056274"/>
    </source>
</evidence>
<dbReference type="SUPFAM" id="SSF55785">
    <property type="entry name" value="PYP-like sensor domain (PAS domain)"/>
    <property type="match status" value="1"/>
</dbReference>
<dbReference type="CDD" id="cd00130">
    <property type="entry name" value="PAS"/>
    <property type="match status" value="1"/>
</dbReference>
<evidence type="ECO:0000256" key="4">
    <source>
        <dbReference type="ARBA" id="ARBA00022723"/>
    </source>
</evidence>
<dbReference type="InterPro" id="IPR013656">
    <property type="entry name" value="PAS_4"/>
</dbReference>
<evidence type="ECO:0000256" key="11">
    <source>
        <dbReference type="ARBA" id="ARBA00023211"/>
    </source>
</evidence>
<comment type="catalytic activity">
    <reaction evidence="12">
        <text>O-phospho-L-seryl-[protein] + H2O = L-seryl-[protein] + phosphate</text>
        <dbReference type="Rhea" id="RHEA:20629"/>
        <dbReference type="Rhea" id="RHEA-COMP:9863"/>
        <dbReference type="Rhea" id="RHEA-COMP:11604"/>
        <dbReference type="ChEBI" id="CHEBI:15377"/>
        <dbReference type="ChEBI" id="CHEBI:29999"/>
        <dbReference type="ChEBI" id="CHEBI:43474"/>
        <dbReference type="ChEBI" id="CHEBI:83421"/>
        <dbReference type="EC" id="3.1.3.16"/>
    </reaction>
</comment>
<evidence type="ECO:0000313" key="18">
    <source>
        <dbReference type="EMBL" id="MBB4943784.1"/>
    </source>
</evidence>
<dbReference type="PANTHER" id="PTHR43156">
    <property type="entry name" value="STAGE II SPORULATION PROTEIN E-RELATED"/>
    <property type="match status" value="1"/>
</dbReference>
<evidence type="ECO:0000256" key="15">
    <source>
        <dbReference type="ARBA" id="ARBA00081350"/>
    </source>
</evidence>
<dbReference type="SUPFAM" id="SSF55781">
    <property type="entry name" value="GAF domain-like"/>
    <property type="match status" value="1"/>
</dbReference>
<evidence type="ECO:0000256" key="8">
    <source>
        <dbReference type="ARBA" id="ARBA00022840"/>
    </source>
</evidence>
<keyword evidence="11" id="KW-0464">Manganese</keyword>
<dbReference type="Gene3D" id="3.60.40.10">
    <property type="entry name" value="PPM-type phosphatase domain"/>
    <property type="match status" value="1"/>
</dbReference>
<reference evidence="18 19" key="1">
    <citation type="submission" date="2020-08" db="EMBL/GenBank/DDBJ databases">
        <title>Sequencing the genomes of 1000 actinobacteria strains.</title>
        <authorList>
            <person name="Klenk H.-P."/>
        </authorList>
    </citation>
    <scope>NUCLEOTIDE SEQUENCE [LARGE SCALE GENOMIC DNA]</scope>
    <source>
        <strain evidence="18 19">DSM 43023</strain>
    </source>
</reference>
<dbReference type="InterPro" id="IPR029016">
    <property type="entry name" value="GAF-like_dom_sf"/>
</dbReference>
<dbReference type="InterPro" id="IPR000014">
    <property type="entry name" value="PAS"/>
</dbReference>
<dbReference type="InterPro" id="IPR001932">
    <property type="entry name" value="PPM-type_phosphatase-like_dom"/>
</dbReference>
<keyword evidence="4" id="KW-0479">Metal-binding</keyword>
<dbReference type="Pfam" id="PF07228">
    <property type="entry name" value="SpoIIE"/>
    <property type="match status" value="1"/>
</dbReference>
<evidence type="ECO:0000256" key="3">
    <source>
        <dbReference type="ARBA" id="ARBA00022679"/>
    </source>
</evidence>
<evidence type="ECO:0000256" key="2">
    <source>
        <dbReference type="ARBA" id="ARBA00022553"/>
    </source>
</evidence>
<feature type="domain" description="PAS" evidence="16">
    <location>
        <begin position="11"/>
        <end position="80"/>
    </location>
</feature>
<evidence type="ECO:0000256" key="10">
    <source>
        <dbReference type="ARBA" id="ARBA00022912"/>
    </source>
</evidence>
<dbReference type="InterPro" id="IPR036457">
    <property type="entry name" value="PPM-type-like_dom_sf"/>
</dbReference>
<evidence type="ECO:0000256" key="6">
    <source>
        <dbReference type="ARBA" id="ARBA00022777"/>
    </source>
</evidence>
<evidence type="ECO:0000256" key="14">
    <source>
        <dbReference type="ARBA" id="ARBA00075117"/>
    </source>
</evidence>
<sequence>MRAAPDERSSELGLEVFDPAPVGVAVTRERDRRLVYANAVYRAIFGDRTLKALAQEAFSGHPDRDYYYGLADQVLASGQPVTVTAAPVKLAYADAGPQERFFTFSLSEIALGDGERGVLLVSAEVTEQVTAARQIQSLAENQRRLLQRYQKLGSVGVQMFWVADAEGGFIEPSPSWERMTGQSWEEFRGDGWLNALHHCDREPTARAWKEALEQVVPLWEHAYRLRLADGSYRHFGIRAVPVLEGESVVEWVGTCTDIEQEWQESRRRELLDRAAAATADITRLEEMLTALTHVIVPDLADGCIIYLLPQTPDRPEASPISAHHAVSAVRPGLPELPERGEETFDTENIFTYTVRRRRPVHRTFPPGKPAPGAAPAAAEAWLVSARANSVVLVPVIVDGTVAAVVSASACGERTPISMADVALISQMFDHAHDPLSNAIEYRRTQRVALALQHSLLPEPPAVPGLQIASRYRPSPAAAEVGGDWYDCFRLRDGATMLTIGDVAGHDLPAAVTMSQIRNMLRGLAVDREEPVGDILRRLDIAMETLYGEETVTCVLARVERPEDGPWRLSYSVAGHPPPLMVTDDGGSRFLEGARAPILGVLRDGPRASAVEPLPPGGTLLLYTDGLVERPGEDIGEGLDRLRHHAARLARRPLEAFCDELLATLADGGDDDIAMIAVRLPSDLLDERVSPSRAGAGPITWR</sequence>
<dbReference type="FunFam" id="3.60.40.10:FF:000005">
    <property type="entry name" value="Serine/threonine protein phosphatase"/>
    <property type="match status" value="1"/>
</dbReference>
<evidence type="ECO:0000259" key="16">
    <source>
        <dbReference type="SMART" id="SM00091"/>
    </source>
</evidence>
<accession>A0A7W7WEV9</accession>
<dbReference type="RefSeq" id="WP_184759711.1">
    <property type="nucleotide sequence ID" value="NZ_BAABEK010000106.1"/>
</dbReference>
<evidence type="ECO:0000256" key="5">
    <source>
        <dbReference type="ARBA" id="ARBA00022741"/>
    </source>
</evidence>
<dbReference type="PANTHER" id="PTHR43156:SF2">
    <property type="entry name" value="STAGE II SPORULATION PROTEIN E"/>
    <property type="match status" value="1"/>
</dbReference>
<keyword evidence="5" id="KW-0547">Nucleotide-binding</keyword>
<keyword evidence="8" id="KW-0067">ATP-binding</keyword>
<dbReference type="Proteomes" id="UP000534286">
    <property type="component" value="Unassembled WGS sequence"/>
</dbReference>
<keyword evidence="9" id="KW-0460">Magnesium</keyword>
<dbReference type="GO" id="GO:0005524">
    <property type="term" value="F:ATP binding"/>
    <property type="evidence" value="ECO:0007669"/>
    <property type="project" value="UniProtKB-KW"/>
</dbReference>
<dbReference type="GO" id="GO:0016301">
    <property type="term" value="F:kinase activity"/>
    <property type="evidence" value="ECO:0007669"/>
    <property type="project" value="UniProtKB-KW"/>
</dbReference>
<evidence type="ECO:0000313" key="19">
    <source>
        <dbReference type="Proteomes" id="UP000534286"/>
    </source>
</evidence>
<dbReference type="SMART" id="SM00331">
    <property type="entry name" value="PP2C_SIG"/>
    <property type="match status" value="1"/>
</dbReference>
<keyword evidence="10" id="KW-0904">Protein phosphatase</keyword>
<feature type="domain" description="PAS" evidence="16">
    <location>
        <begin position="147"/>
        <end position="213"/>
    </location>
</feature>
<dbReference type="AlphaFoldDB" id="A0A7W7WEV9"/>
<keyword evidence="19" id="KW-1185">Reference proteome</keyword>
<keyword evidence="3" id="KW-0808">Transferase</keyword>
<protein>
    <recommendedName>
        <fullName evidence="1">protein-serine/threonine phosphatase</fullName>
        <ecNumber evidence="1">3.1.3.16</ecNumber>
    </recommendedName>
    <alternativeName>
        <fullName evidence="15">Protein-serine/threonine phosphatase</fullName>
    </alternativeName>
    <alternativeName>
        <fullName evidence="14">Serine/threonine-protein kinase</fullName>
    </alternativeName>
</protein>
<evidence type="ECO:0000256" key="12">
    <source>
        <dbReference type="ARBA" id="ARBA00047761"/>
    </source>
</evidence>
<keyword evidence="2" id="KW-0597">Phosphoprotein</keyword>
<keyword evidence="6" id="KW-0418">Kinase</keyword>
<gene>
    <name evidence="18" type="ORF">FHR32_008185</name>
</gene>
<comment type="function">
    <text evidence="13">Primarily acts as an independent SigF regulator that is sensitive to the osmosensory signal, mediating the cross talk of PknD with the SigF regulon. Possesses both phosphatase and kinase activities. The kinase domain functions as a classic anti-sigma factor-like kinase to phosphorylate the anti-anti-sigma factor domain at the canonical regulatory site, and the phosphatase domain antagonizes this activity.</text>
</comment>
<dbReference type="NCBIfam" id="TIGR00229">
    <property type="entry name" value="sensory_box"/>
    <property type="match status" value="1"/>
</dbReference>
<dbReference type="EMBL" id="JACHJU010000006">
    <property type="protein sequence ID" value="MBB4943784.1"/>
    <property type="molecule type" value="Genomic_DNA"/>
</dbReference>